<evidence type="ECO:0000313" key="2">
    <source>
        <dbReference type="Proteomes" id="UP000009096"/>
    </source>
</evidence>
<name>W7MRD7_GIBM7</name>
<organism evidence="1 2">
    <name type="scientific">Gibberella moniliformis (strain M3125 / FGSC 7600)</name>
    <name type="common">Maize ear and stalk rot fungus</name>
    <name type="synonym">Fusarium verticillioides</name>
    <dbReference type="NCBI Taxonomy" id="334819"/>
    <lineage>
        <taxon>Eukaryota</taxon>
        <taxon>Fungi</taxon>
        <taxon>Dikarya</taxon>
        <taxon>Ascomycota</taxon>
        <taxon>Pezizomycotina</taxon>
        <taxon>Sordariomycetes</taxon>
        <taxon>Hypocreomycetidae</taxon>
        <taxon>Hypocreales</taxon>
        <taxon>Nectriaceae</taxon>
        <taxon>Fusarium</taxon>
        <taxon>Fusarium fujikuroi species complex</taxon>
    </lineage>
</organism>
<dbReference type="RefSeq" id="XP_018760204.1">
    <property type="nucleotide sequence ID" value="XM_018906481.1"/>
</dbReference>
<sequence>MAVRLAKASDLAATWRIAFRSFSLSPWNAFYRPFASAYPQEALGDQSKLFTVVEIQTEAQDAKQTVVLILIEPASSSAPQKAQFKGEASHTTVATSTKRSQLTLPTMGIWVVTWSSTAWQSNPTTSTKATGLCFVSAAYDRTGENANVDFWVQEWNVKDN</sequence>
<dbReference type="EMBL" id="CM000581">
    <property type="protein sequence ID" value="EWG54013.1"/>
    <property type="molecule type" value="Genomic_DNA"/>
</dbReference>
<proteinExistence type="predicted"/>
<dbReference type="GeneID" id="30074098"/>
<dbReference type="VEuPathDB" id="FungiDB:FVEG_17222"/>
<reference evidence="1 2" key="1">
    <citation type="journal article" date="2010" name="Nature">
        <title>Comparative genomics reveals mobile pathogenicity chromosomes in Fusarium.</title>
        <authorList>
            <person name="Ma L.J."/>
            <person name="van der Does H.C."/>
            <person name="Borkovich K.A."/>
            <person name="Coleman J.J."/>
            <person name="Daboussi M.J."/>
            <person name="Di Pietro A."/>
            <person name="Dufresne M."/>
            <person name="Freitag M."/>
            <person name="Grabherr M."/>
            <person name="Henrissat B."/>
            <person name="Houterman P.M."/>
            <person name="Kang S."/>
            <person name="Shim W.B."/>
            <person name="Woloshuk C."/>
            <person name="Xie X."/>
            <person name="Xu J.R."/>
            <person name="Antoniw J."/>
            <person name="Baker S.E."/>
            <person name="Bluhm B.H."/>
            <person name="Breakspear A."/>
            <person name="Brown D.W."/>
            <person name="Butchko R.A."/>
            <person name="Chapman S."/>
            <person name="Coulson R."/>
            <person name="Coutinho P.M."/>
            <person name="Danchin E.G."/>
            <person name="Diener A."/>
            <person name="Gale L.R."/>
            <person name="Gardiner D.M."/>
            <person name="Goff S."/>
            <person name="Hammond-Kosack K.E."/>
            <person name="Hilburn K."/>
            <person name="Hua-Van A."/>
            <person name="Jonkers W."/>
            <person name="Kazan K."/>
            <person name="Kodira C.D."/>
            <person name="Koehrsen M."/>
            <person name="Kumar L."/>
            <person name="Lee Y.H."/>
            <person name="Li L."/>
            <person name="Manners J.M."/>
            <person name="Miranda-Saavedra D."/>
            <person name="Mukherjee M."/>
            <person name="Park G."/>
            <person name="Park J."/>
            <person name="Park S.Y."/>
            <person name="Proctor R.H."/>
            <person name="Regev A."/>
            <person name="Ruiz-Roldan M.C."/>
            <person name="Sain D."/>
            <person name="Sakthikumar S."/>
            <person name="Sykes S."/>
            <person name="Schwartz D.C."/>
            <person name="Turgeon B.G."/>
            <person name="Wapinski I."/>
            <person name="Yoder O."/>
            <person name="Young S."/>
            <person name="Zeng Q."/>
            <person name="Zhou S."/>
            <person name="Galagan J."/>
            <person name="Cuomo C.A."/>
            <person name="Kistler H.C."/>
            <person name="Rep M."/>
        </authorList>
    </citation>
    <scope>NUCLEOTIDE SEQUENCE [LARGE SCALE GENOMIC DNA]</scope>
    <source>
        <strain evidence="2">M3125 / FGSC 7600</strain>
    </source>
</reference>
<accession>W7MRD7</accession>
<protein>
    <submittedName>
        <fullName evidence="1">Uncharacterized protein</fullName>
    </submittedName>
</protein>
<dbReference type="AlphaFoldDB" id="W7MRD7"/>
<dbReference type="Proteomes" id="UP000009096">
    <property type="component" value="Chromosome 4"/>
</dbReference>
<evidence type="ECO:0000313" key="1">
    <source>
        <dbReference type="EMBL" id="EWG54013.1"/>
    </source>
</evidence>
<dbReference type="KEGG" id="fvr:FVEG_17222"/>
<dbReference type="EMBL" id="DS022260">
    <property type="protein sequence ID" value="EWG54013.1"/>
    <property type="molecule type" value="Genomic_DNA"/>
</dbReference>
<dbReference type="OrthoDB" id="4738875at2759"/>
<gene>
    <name evidence="1" type="ORF">FVEG_17222</name>
</gene>
<keyword evidence="2" id="KW-1185">Reference proteome</keyword>